<feature type="transmembrane region" description="Helical" evidence="5">
    <location>
        <begin position="288"/>
        <end position="308"/>
    </location>
</feature>
<evidence type="ECO:0000256" key="1">
    <source>
        <dbReference type="ARBA" id="ARBA00004141"/>
    </source>
</evidence>
<dbReference type="GO" id="GO:0016020">
    <property type="term" value="C:membrane"/>
    <property type="evidence" value="ECO:0007669"/>
    <property type="project" value="UniProtKB-SubCell"/>
</dbReference>
<keyword evidence="3 5" id="KW-1133">Transmembrane helix</keyword>
<feature type="transmembrane region" description="Helical" evidence="5">
    <location>
        <begin position="128"/>
        <end position="151"/>
    </location>
</feature>
<keyword evidence="2 5" id="KW-0812">Transmembrane</keyword>
<comment type="subcellular location">
    <subcellularLocation>
        <location evidence="1">Membrane</location>
        <topology evidence="1">Multi-pass membrane protein</topology>
    </subcellularLocation>
</comment>
<dbReference type="InterPro" id="IPR038770">
    <property type="entry name" value="Na+/solute_symporter_sf"/>
</dbReference>
<dbReference type="Proteomes" id="UP000717624">
    <property type="component" value="Unassembled WGS sequence"/>
</dbReference>
<accession>A0A938Y0Q7</accession>
<evidence type="ECO:0000256" key="2">
    <source>
        <dbReference type="ARBA" id="ARBA00022692"/>
    </source>
</evidence>
<keyword evidence="4 5" id="KW-0472">Membrane</keyword>
<evidence type="ECO:0000256" key="5">
    <source>
        <dbReference type="SAM" id="Phobius"/>
    </source>
</evidence>
<organism evidence="6 7">
    <name type="scientific">Brevibacillus fulvus</name>
    <dbReference type="NCBI Taxonomy" id="1125967"/>
    <lineage>
        <taxon>Bacteria</taxon>
        <taxon>Bacillati</taxon>
        <taxon>Bacillota</taxon>
        <taxon>Bacilli</taxon>
        <taxon>Bacillales</taxon>
        <taxon>Paenibacillaceae</taxon>
        <taxon>Brevibacillus</taxon>
    </lineage>
</organism>
<evidence type="ECO:0000256" key="4">
    <source>
        <dbReference type="ARBA" id="ARBA00023136"/>
    </source>
</evidence>
<sequence>MAILQKYNAILEKLMPISTPLSVLIGVLFGSWLHPFAFLSPWIFAFMTFTGSLGSNFSELGKVVKQPLPMLVNLLILHVLMPLIAWTAGTLLYPDDIHTITGYVLAAAIPTGITSFIWVSIYKGDIPLTLSIILIDTLLSPLIVPFSLHWLVGAEANIDAASIMNGLLFMIVIPSVLGMGLNQLTRGKVKTVLGPRLSPFSKTGLSLVVMINASVVSPYLRQIDSKLIGMAVAVFCIAVLGYWLGWALSKLFRWKREVVVTLTYNCGMRNISAGAVLAIAYFPPPVAVPVVLGMLFQQVLASVFGLFLRTVERDKTDQAISLTGESVSK</sequence>
<reference evidence="6" key="1">
    <citation type="submission" date="2021-01" db="EMBL/GenBank/DDBJ databases">
        <title>Genomic Encyclopedia of Type Strains, Phase IV (KMG-IV): sequencing the most valuable type-strain genomes for metagenomic binning, comparative biology and taxonomic classification.</title>
        <authorList>
            <person name="Goeker M."/>
        </authorList>
    </citation>
    <scope>NUCLEOTIDE SEQUENCE</scope>
    <source>
        <strain evidence="6">DSM 25523</strain>
    </source>
</reference>
<comment type="caution">
    <text evidence="6">The sequence shown here is derived from an EMBL/GenBank/DDBJ whole genome shotgun (WGS) entry which is preliminary data.</text>
</comment>
<dbReference type="InterPro" id="IPR002657">
    <property type="entry name" value="BilAc:Na_symport/Acr3"/>
</dbReference>
<feature type="transmembrane region" description="Helical" evidence="5">
    <location>
        <begin position="203"/>
        <end position="221"/>
    </location>
</feature>
<dbReference type="EMBL" id="JAFBEB010000004">
    <property type="protein sequence ID" value="MBM7589896.1"/>
    <property type="molecule type" value="Genomic_DNA"/>
</dbReference>
<feature type="transmembrane region" description="Helical" evidence="5">
    <location>
        <begin position="227"/>
        <end position="246"/>
    </location>
</feature>
<dbReference type="PANTHER" id="PTHR10361:SF28">
    <property type="entry name" value="P3 PROTEIN-RELATED"/>
    <property type="match status" value="1"/>
</dbReference>
<evidence type="ECO:0000313" key="7">
    <source>
        <dbReference type="Proteomes" id="UP000717624"/>
    </source>
</evidence>
<evidence type="ECO:0000256" key="3">
    <source>
        <dbReference type="ARBA" id="ARBA00022989"/>
    </source>
</evidence>
<evidence type="ECO:0000313" key="6">
    <source>
        <dbReference type="EMBL" id="MBM7589896.1"/>
    </source>
</evidence>
<dbReference type="InterPro" id="IPR004710">
    <property type="entry name" value="Bilac:Na_transpt"/>
</dbReference>
<gene>
    <name evidence="6" type="ORF">JOD01_001497</name>
</gene>
<dbReference type="Gene3D" id="1.20.1530.20">
    <property type="match status" value="1"/>
</dbReference>
<feature type="transmembrane region" description="Helical" evidence="5">
    <location>
        <begin position="163"/>
        <end position="182"/>
    </location>
</feature>
<protein>
    <submittedName>
        <fullName evidence="6">Na+-dependent transporter</fullName>
    </submittedName>
</protein>
<feature type="transmembrane region" description="Helical" evidence="5">
    <location>
        <begin position="70"/>
        <end position="88"/>
    </location>
</feature>
<dbReference type="PANTHER" id="PTHR10361">
    <property type="entry name" value="SODIUM-BILE ACID COTRANSPORTER"/>
    <property type="match status" value="1"/>
</dbReference>
<dbReference type="AlphaFoldDB" id="A0A938Y0Q7"/>
<name>A0A938Y0Q7_9BACL</name>
<proteinExistence type="predicted"/>
<dbReference type="RefSeq" id="WP_204517621.1">
    <property type="nucleotide sequence ID" value="NZ_BAABIN010000007.1"/>
</dbReference>
<feature type="transmembrane region" description="Helical" evidence="5">
    <location>
        <begin position="14"/>
        <end position="33"/>
    </location>
</feature>
<keyword evidence="7" id="KW-1185">Reference proteome</keyword>
<dbReference type="Pfam" id="PF01758">
    <property type="entry name" value="SBF"/>
    <property type="match status" value="1"/>
</dbReference>
<feature type="transmembrane region" description="Helical" evidence="5">
    <location>
        <begin position="100"/>
        <end position="121"/>
    </location>
</feature>